<feature type="domain" description="DUF218" evidence="2">
    <location>
        <begin position="24"/>
        <end position="97"/>
    </location>
</feature>
<evidence type="ECO:0000259" key="2">
    <source>
        <dbReference type="Pfam" id="PF02698"/>
    </source>
</evidence>
<dbReference type="InterPro" id="IPR014729">
    <property type="entry name" value="Rossmann-like_a/b/a_fold"/>
</dbReference>
<dbReference type="CDD" id="cd06259">
    <property type="entry name" value="YdcF-like"/>
    <property type="match status" value="1"/>
</dbReference>
<dbReference type="InterPro" id="IPR051599">
    <property type="entry name" value="Cell_Envelope_Assoc"/>
</dbReference>
<dbReference type="AlphaFoldDB" id="A0AAE0GL19"/>
<dbReference type="SUPFAM" id="SSF48403">
    <property type="entry name" value="Ankyrin repeat"/>
    <property type="match status" value="1"/>
</dbReference>
<dbReference type="SMART" id="SM00248">
    <property type="entry name" value="ANK"/>
    <property type="match status" value="1"/>
</dbReference>
<dbReference type="PROSITE" id="PS50088">
    <property type="entry name" value="ANK_REPEAT"/>
    <property type="match status" value="1"/>
</dbReference>
<sequence length="216" mass="24681">MVLWVIEILAMVRAREDREQDQLVNVHKVGAEQVVCETYARYTIENAYYSRRLVEKLGCKRVVVVTNEFHLKRTRIIFDDIFADFGLEYTTAPNGSALEAETGRNLQQWEEAEVLQLFKRGFNRGGVGTQIHERLREHRYIVFAARSDNVYGAQNWLSNRRGSLDDRERGFVLRGDNTALHYAALYGSLGVAQLLLDQGFNPNLRNCNGATPKAAE</sequence>
<dbReference type="EMBL" id="LGRX02004585">
    <property type="protein sequence ID" value="KAK3279988.1"/>
    <property type="molecule type" value="Genomic_DNA"/>
</dbReference>
<reference evidence="3 4" key="1">
    <citation type="journal article" date="2015" name="Genome Biol. Evol.">
        <title>Comparative Genomics of a Bacterivorous Green Alga Reveals Evolutionary Causalities and Consequences of Phago-Mixotrophic Mode of Nutrition.</title>
        <authorList>
            <person name="Burns J.A."/>
            <person name="Paasch A."/>
            <person name="Narechania A."/>
            <person name="Kim E."/>
        </authorList>
    </citation>
    <scope>NUCLEOTIDE SEQUENCE [LARGE SCALE GENOMIC DNA]</scope>
    <source>
        <strain evidence="3 4">PLY_AMNH</strain>
    </source>
</reference>
<organism evidence="3 4">
    <name type="scientific">Cymbomonas tetramitiformis</name>
    <dbReference type="NCBI Taxonomy" id="36881"/>
    <lineage>
        <taxon>Eukaryota</taxon>
        <taxon>Viridiplantae</taxon>
        <taxon>Chlorophyta</taxon>
        <taxon>Pyramimonadophyceae</taxon>
        <taxon>Pyramimonadales</taxon>
        <taxon>Pyramimonadaceae</taxon>
        <taxon>Cymbomonas</taxon>
    </lineage>
</organism>
<dbReference type="PANTHER" id="PTHR30336">
    <property type="entry name" value="INNER MEMBRANE PROTEIN, PROBABLE PERMEASE"/>
    <property type="match status" value="1"/>
</dbReference>
<evidence type="ECO:0000313" key="3">
    <source>
        <dbReference type="EMBL" id="KAK3279988.1"/>
    </source>
</evidence>
<evidence type="ECO:0000256" key="1">
    <source>
        <dbReference type="PROSITE-ProRule" id="PRU00023"/>
    </source>
</evidence>
<comment type="caution">
    <text evidence="3">The sequence shown here is derived from an EMBL/GenBank/DDBJ whole genome shotgun (WGS) entry which is preliminary data.</text>
</comment>
<name>A0AAE0GL19_9CHLO</name>
<evidence type="ECO:0000313" key="4">
    <source>
        <dbReference type="Proteomes" id="UP001190700"/>
    </source>
</evidence>
<keyword evidence="1" id="KW-0040">ANK repeat</keyword>
<proteinExistence type="predicted"/>
<keyword evidence="4" id="KW-1185">Reference proteome</keyword>
<protein>
    <recommendedName>
        <fullName evidence="2">DUF218 domain-containing protein</fullName>
    </recommendedName>
</protein>
<dbReference type="GO" id="GO:0005886">
    <property type="term" value="C:plasma membrane"/>
    <property type="evidence" value="ECO:0007669"/>
    <property type="project" value="TreeGrafter"/>
</dbReference>
<dbReference type="InterPro" id="IPR002110">
    <property type="entry name" value="Ankyrin_rpt"/>
</dbReference>
<dbReference type="Pfam" id="PF00023">
    <property type="entry name" value="Ank"/>
    <property type="match status" value="1"/>
</dbReference>
<dbReference type="InterPro" id="IPR036770">
    <property type="entry name" value="Ankyrin_rpt-contain_sf"/>
</dbReference>
<gene>
    <name evidence="3" type="ORF">CYMTET_12146</name>
</gene>
<dbReference type="InterPro" id="IPR003848">
    <property type="entry name" value="DUF218"/>
</dbReference>
<dbReference type="PANTHER" id="PTHR30336:SF20">
    <property type="entry name" value="DUF218 DOMAIN-CONTAINING PROTEIN"/>
    <property type="match status" value="1"/>
</dbReference>
<dbReference type="Gene3D" id="1.25.40.20">
    <property type="entry name" value="Ankyrin repeat-containing domain"/>
    <property type="match status" value="1"/>
</dbReference>
<feature type="repeat" description="ANK" evidence="1">
    <location>
        <begin position="175"/>
        <end position="207"/>
    </location>
</feature>
<dbReference type="Proteomes" id="UP001190700">
    <property type="component" value="Unassembled WGS sequence"/>
</dbReference>
<dbReference type="Pfam" id="PF02698">
    <property type="entry name" value="DUF218"/>
    <property type="match status" value="1"/>
</dbReference>
<feature type="non-terminal residue" evidence="3">
    <location>
        <position position="216"/>
    </location>
</feature>
<dbReference type="PROSITE" id="PS50297">
    <property type="entry name" value="ANK_REP_REGION"/>
    <property type="match status" value="1"/>
</dbReference>
<accession>A0AAE0GL19</accession>
<dbReference type="Gene3D" id="3.40.50.620">
    <property type="entry name" value="HUPs"/>
    <property type="match status" value="1"/>
</dbReference>